<reference evidence="1 2" key="1">
    <citation type="journal article" date="2015" name="Genome Announc.">
        <title>Expanding the biotechnology potential of lactobacilli through comparative genomics of 213 strains and associated genera.</title>
        <authorList>
            <person name="Sun Z."/>
            <person name="Harris H.M."/>
            <person name="McCann A."/>
            <person name="Guo C."/>
            <person name="Argimon S."/>
            <person name="Zhang W."/>
            <person name="Yang X."/>
            <person name="Jeffery I.B."/>
            <person name="Cooney J.C."/>
            <person name="Kagawa T.F."/>
            <person name="Liu W."/>
            <person name="Song Y."/>
            <person name="Salvetti E."/>
            <person name="Wrobel A."/>
            <person name="Rasinkangas P."/>
            <person name="Parkhill J."/>
            <person name="Rea M.C."/>
            <person name="O'Sullivan O."/>
            <person name="Ritari J."/>
            <person name="Douillard F.P."/>
            <person name="Paul Ross R."/>
            <person name="Yang R."/>
            <person name="Briner A.E."/>
            <person name="Felis G.E."/>
            <person name="de Vos W.M."/>
            <person name="Barrangou R."/>
            <person name="Klaenhammer T.R."/>
            <person name="Caufield P.W."/>
            <person name="Cui Y."/>
            <person name="Zhang H."/>
            <person name="O'Toole P.W."/>
        </authorList>
    </citation>
    <scope>NUCLEOTIDE SEQUENCE [LARGE SCALE GENOMIC DNA]</scope>
    <source>
        <strain evidence="1 2">DSM 20019</strain>
    </source>
</reference>
<sequence length="381" mass="42891">MMHLEKRTTFLLTGCLLLLSAALWLIFGPAKTVTEQAITQSRQVIYARFTLPHLKRDLGYYQGLTPASFGQYAKATQSGTYLVPDLDQAQMLKKTPAGYKAYTAEMMTPQGGTVTPDYVIVSAYDHQRQGNSILSIMDKRTGRHLKNIILKGRPHVGGITYDPEHDLLWVCGRKKARAQLFAIKLTTIRQYPADQPQKPIQYQYSTLLKSITRASLVSYHDGALWIGYFNIFGDSNVQSFQVSAVIKGREKAGVKLTARNIRSNELKSEQRWQAVDKIQGLTFSDTRAYFSQSYGLDDSWIYVFATTGRPQQFTPEKALLKIRMPAHLEQITLDGNRLYAVFESGAKAYALNAKTRIGRVVSFDIDTLVKEAKQNDDAKAQ</sequence>
<name>A0AAJ0LG03_LATCU</name>
<evidence type="ECO:0000313" key="1">
    <source>
        <dbReference type="EMBL" id="KRK90705.1"/>
    </source>
</evidence>
<gene>
    <name evidence="1" type="ORF">FC08_GL001413</name>
</gene>
<dbReference type="AlphaFoldDB" id="A0AAJ0LG03"/>
<proteinExistence type="predicted"/>
<accession>A0AAJ0LG03</accession>
<evidence type="ECO:0000313" key="2">
    <source>
        <dbReference type="Proteomes" id="UP000050828"/>
    </source>
</evidence>
<protein>
    <submittedName>
        <fullName evidence="1">Uncharacterized protein</fullName>
    </submittedName>
</protein>
<comment type="caution">
    <text evidence="1">The sequence shown here is derived from an EMBL/GenBank/DDBJ whole genome shotgun (WGS) entry which is preliminary data.</text>
</comment>
<dbReference type="EMBL" id="AZDL01000060">
    <property type="protein sequence ID" value="KRK90705.1"/>
    <property type="molecule type" value="Genomic_DNA"/>
</dbReference>
<dbReference type="SUPFAM" id="SSF50969">
    <property type="entry name" value="YVTN repeat-like/Quinoprotein amine dehydrogenase"/>
    <property type="match status" value="1"/>
</dbReference>
<dbReference type="Proteomes" id="UP000050828">
    <property type="component" value="Unassembled WGS sequence"/>
</dbReference>
<organism evidence="1 2">
    <name type="scientific">Latilactobacillus curvatus JCM 1096 = DSM 20019</name>
    <dbReference type="NCBI Taxonomy" id="1293592"/>
    <lineage>
        <taxon>Bacteria</taxon>
        <taxon>Bacillati</taxon>
        <taxon>Bacillota</taxon>
        <taxon>Bacilli</taxon>
        <taxon>Lactobacillales</taxon>
        <taxon>Lactobacillaceae</taxon>
        <taxon>Latilactobacillus</taxon>
    </lineage>
</organism>
<dbReference type="InterPro" id="IPR011044">
    <property type="entry name" value="Quino_amine_DH_bsu"/>
</dbReference>